<evidence type="ECO:0000256" key="6">
    <source>
        <dbReference type="ARBA" id="ARBA00023315"/>
    </source>
</evidence>
<keyword evidence="3 7" id="KW-0812">Transmembrane</keyword>
<dbReference type="GO" id="GO:0016020">
    <property type="term" value="C:membrane"/>
    <property type="evidence" value="ECO:0007669"/>
    <property type="project" value="UniProtKB-SubCell"/>
</dbReference>
<proteinExistence type="inferred from homology"/>
<dbReference type="GO" id="GO:0006612">
    <property type="term" value="P:protein targeting to membrane"/>
    <property type="evidence" value="ECO:0007669"/>
    <property type="project" value="TreeGrafter"/>
</dbReference>
<comment type="domain">
    <text evidence="7">The DHHC domain is required for palmitoyltransferase activity.</text>
</comment>
<organism evidence="10 11">
    <name type="scientific">Sciurus vulgaris</name>
    <name type="common">Eurasian red squirrel</name>
    <dbReference type="NCBI Taxonomy" id="55149"/>
    <lineage>
        <taxon>Eukaryota</taxon>
        <taxon>Metazoa</taxon>
        <taxon>Chordata</taxon>
        <taxon>Craniata</taxon>
        <taxon>Vertebrata</taxon>
        <taxon>Euteleostomi</taxon>
        <taxon>Mammalia</taxon>
        <taxon>Eutheria</taxon>
        <taxon>Euarchontoglires</taxon>
        <taxon>Glires</taxon>
        <taxon>Rodentia</taxon>
        <taxon>Sciuromorpha</taxon>
        <taxon>Sciuridae</taxon>
        <taxon>Sciurinae</taxon>
        <taxon>Sciurini</taxon>
        <taxon>Sciurus</taxon>
    </lineage>
</organism>
<comment type="subcellular location">
    <subcellularLocation>
        <location evidence="1">Membrane</location>
        <topology evidence="1">Multi-pass membrane protein</topology>
    </subcellularLocation>
</comment>
<sequence length="332" mass="37054">MPHSPEMVPGGQPRVDCSWFRPSLFASCIIMLLVITSSAFFAYPCRWLVGSGEWAFALVTGPLFFLSLWSLVQLNVSDPGIIHRGSLEQDPEAGHTAWMHSHAYQMPWCNQCKFHRPPRTLHCETCNICVEEFDHHSRWVNNCIGHRNFRLFLLLLVSLCLYLGALVVTCVIFVVRTTDMALSLDKIIAYPQSPKAPLPIPVSLQDNNPFDQGCIRNWHVTLCAPLGPKYMSEVVLLQQDSGSKWEPMVALQSPTFSPEHHRPDLPGPNSQPVSFDTSYEGAPGSALSGMVTHSASKCSFIDLWCQPSFCPASGLRDLTVSCGVEFRESPMY</sequence>
<comment type="catalytic activity">
    <reaction evidence="7">
        <text>L-cysteinyl-[protein] + hexadecanoyl-CoA = S-hexadecanoyl-L-cysteinyl-[protein] + CoA</text>
        <dbReference type="Rhea" id="RHEA:36683"/>
        <dbReference type="Rhea" id="RHEA-COMP:10131"/>
        <dbReference type="Rhea" id="RHEA-COMP:11032"/>
        <dbReference type="ChEBI" id="CHEBI:29950"/>
        <dbReference type="ChEBI" id="CHEBI:57287"/>
        <dbReference type="ChEBI" id="CHEBI:57379"/>
        <dbReference type="ChEBI" id="CHEBI:74151"/>
        <dbReference type="EC" id="2.3.1.225"/>
    </reaction>
</comment>
<comment type="similarity">
    <text evidence="7">Belongs to the DHHC palmitoyltransferase family.</text>
</comment>
<dbReference type="InterPro" id="IPR001594">
    <property type="entry name" value="Palmitoyltrfase_DHHC"/>
</dbReference>
<evidence type="ECO:0000259" key="9">
    <source>
        <dbReference type="Pfam" id="PF01529"/>
    </source>
</evidence>
<evidence type="ECO:0000256" key="5">
    <source>
        <dbReference type="ARBA" id="ARBA00023136"/>
    </source>
</evidence>
<evidence type="ECO:0000256" key="3">
    <source>
        <dbReference type="ARBA" id="ARBA00022692"/>
    </source>
</evidence>
<feature type="region of interest" description="Disordered" evidence="8">
    <location>
        <begin position="254"/>
        <end position="278"/>
    </location>
</feature>
<evidence type="ECO:0000256" key="4">
    <source>
        <dbReference type="ARBA" id="ARBA00022989"/>
    </source>
</evidence>
<feature type="transmembrane region" description="Helical" evidence="7">
    <location>
        <begin position="54"/>
        <end position="72"/>
    </location>
</feature>
<dbReference type="GO" id="GO:0005794">
    <property type="term" value="C:Golgi apparatus"/>
    <property type="evidence" value="ECO:0007669"/>
    <property type="project" value="TreeGrafter"/>
</dbReference>
<keyword evidence="6 7" id="KW-0012">Acyltransferase</keyword>
<evidence type="ECO:0000313" key="11">
    <source>
        <dbReference type="Proteomes" id="UP000694564"/>
    </source>
</evidence>
<name>A0A8D2D9I9_SCIVU</name>
<dbReference type="Pfam" id="PF01529">
    <property type="entry name" value="DHHC"/>
    <property type="match status" value="1"/>
</dbReference>
<reference evidence="10" key="1">
    <citation type="submission" date="2025-08" db="UniProtKB">
        <authorList>
            <consortium name="Ensembl"/>
        </authorList>
    </citation>
    <scope>IDENTIFICATION</scope>
</reference>
<dbReference type="PANTHER" id="PTHR22883:SF326">
    <property type="entry name" value="PALMITOYLTRANSFERASE ZDHHC19"/>
    <property type="match status" value="1"/>
</dbReference>
<keyword evidence="4 7" id="KW-1133">Transmembrane helix</keyword>
<dbReference type="OrthoDB" id="4096362at2759"/>
<dbReference type="EC" id="2.3.1.225" evidence="7"/>
<dbReference type="GO" id="GO:0005783">
    <property type="term" value="C:endoplasmic reticulum"/>
    <property type="evidence" value="ECO:0007669"/>
    <property type="project" value="TreeGrafter"/>
</dbReference>
<evidence type="ECO:0000256" key="1">
    <source>
        <dbReference type="ARBA" id="ARBA00004141"/>
    </source>
</evidence>
<feature type="transmembrane region" description="Helical" evidence="7">
    <location>
        <begin position="20"/>
        <end position="42"/>
    </location>
</feature>
<evidence type="ECO:0000313" key="10">
    <source>
        <dbReference type="Ensembl" id="ENSSVLP00005021071.1"/>
    </source>
</evidence>
<keyword evidence="2 7" id="KW-0808">Transferase</keyword>
<dbReference type="Ensembl" id="ENSSVLT00005023478.1">
    <property type="protein sequence ID" value="ENSSVLP00005021071.1"/>
    <property type="gene ID" value="ENSSVLG00005016804.1"/>
</dbReference>
<evidence type="ECO:0000256" key="7">
    <source>
        <dbReference type="RuleBase" id="RU079119"/>
    </source>
</evidence>
<feature type="transmembrane region" description="Helical" evidence="7">
    <location>
        <begin position="151"/>
        <end position="175"/>
    </location>
</feature>
<feature type="compositionally biased region" description="Polar residues" evidence="8">
    <location>
        <begin position="268"/>
        <end position="277"/>
    </location>
</feature>
<protein>
    <recommendedName>
        <fullName evidence="7">Palmitoyltransferase</fullName>
        <ecNumber evidence="7">2.3.1.225</ecNumber>
    </recommendedName>
</protein>
<accession>A0A8D2D9I9</accession>
<evidence type="ECO:0000256" key="2">
    <source>
        <dbReference type="ARBA" id="ARBA00022679"/>
    </source>
</evidence>
<dbReference type="PROSITE" id="PS50216">
    <property type="entry name" value="DHHC"/>
    <property type="match status" value="1"/>
</dbReference>
<feature type="domain" description="Palmitoyltransferase DHHC" evidence="9">
    <location>
        <begin position="105"/>
        <end position="180"/>
    </location>
</feature>
<dbReference type="PANTHER" id="PTHR22883">
    <property type="entry name" value="ZINC FINGER DHHC DOMAIN CONTAINING PROTEIN"/>
    <property type="match status" value="1"/>
</dbReference>
<dbReference type="InterPro" id="IPR039859">
    <property type="entry name" value="PFA4/ZDH16/20/ERF2-like"/>
</dbReference>
<keyword evidence="5 7" id="KW-0472">Membrane</keyword>
<dbReference type="Proteomes" id="UP000694564">
    <property type="component" value="Chromosome 10"/>
</dbReference>
<reference evidence="10" key="2">
    <citation type="submission" date="2025-09" db="UniProtKB">
        <authorList>
            <consortium name="Ensembl"/>
        </authorList>
    </citation>
    <scope>IDENTIFICATION</scope>
</reference>
<dbReference type="GeneTree" id="ENSGT00940000161784"/>
<keyword evidence="11" id="KW-1185">Reference proteome</keyword>
<dbReference type="GO" id="GO:0019706">
    <property type="term" value="F:protein-cysteine S-palmitoyltransferase activity"/>
    <property type="evidence" value="ECO:0007669"/>
    <property type="project" value="UniProtKB-EC"/>
</dbReference>
<evidence type="ECO:0000256" key="8">
    <source>
        <dbReference type="SAM" id="MobiDB-lite"/>
    </source>
</evidence>
<dbReference type="AlphaFoldDB" id="A0A8D2D9I9"/>